<keyword evidence="8 21" id="KW-0812">Transmembrane</keyword>
<evidence type="ECO:0000256" key="12">
    <source>
        <dbReference type="ARBA" id="ARBA00023034"/>
    </source>
</evidence>
<keyword evidence="12" id="KW-0333">Golgi apparatus</keyword>
<accession>A0ABR3FPH9</accession>
<dbReference type="PROSITE" id="PS50156">
    <property type="entry name" value="SSD"/>
    <property type="match status" value="1"/>
</dbReference>
<evidence type="ECO:0000256" key="1">
    <source>
        <dbReference type="ARBA" id="ARBA00004477"/>
    </source>
</evidence>
<evidence type="ECO:0000256" key="18">
    <source>
        <dbReference type="ARBA" id="ARBA00023221"/>
    </source>
</evidence>
<evidence type="ECO:0000256" key="16">
    <source>
        <dbReference type="ARBA" id="ARBA00023166"/>
    </source>
</evidence>
<keyword evidence="16" id="KW-1207">Sterol metabolism</keyword>
<dbReference type="Pfam" id="PF12349">
    <property type="entry name" value="Sterol-sensing"/>
    <property type="match status" value="1"/>
</dbReference>
<keyword evidence="9" id="KW-0677">Repeat</keyword>
<evidence type="ECO:0000256" key="9">
    <source>
        <dbReference type="ARBA" id="ARBA00022737"/>
    </source>
</evidence>
<feature type="transmembrane region" description="Helical" evidence="21">
    <location>
        <begin position="275"/>
        <end position="297"/>
    </location>
</feature>
<dbReference type="InterPro" id="IPR001680">
    <property type="entry name" value="WD40_rpt"/>
</dbReference>
<dbReference type="InterPro" id="IPR030225">
    <property type="entry name" value="SCAP"/>
</dbReference>
<dbReference type="InterPro" id="IPR036322">
    <property type="entry name" value="WD40_repeat_dom_sf"/>
</dbReference>
<evidence type="ECO:0000256" key="21">
    <source>
        <dbReference type="SAM" id="Phobius"/>
    </source>
</evidence>
<feature type="compositionally biased region" description="Low complexity" evidence="20">
    <location>
        <begin position="952"/>
        <end position="963"/>
    </location>
</feature>
<gene>
    <name evidence="23" type="ORF">V5O48_004610</name>
</gene>
<keyword evidence="18" id="KW-0753">Steroid metabolism</keyword>
<dbReference type="InterPro" id="IPR015943">
    <property type="entry name" value="WD40/YVTN_repeat-like_dom_sf"/>
</dbReference>
<dbReference type="InterPro" id="IPR000731">
    <property type="entry name" value="SSD"/>
</dbReference>
<dbReference type="PANTHER" id="PTHR46378">
    <property type="entry name" value="STEROL REGULATORY ELEMENT-BINDING PROTEIN CLEAVAGE-ACTIVATING PROTEIN"/>
    <property type="match status" value="1"/>
</dbReference>
<evidence type="ECO:0000313" key="24">
    <source>
        <dbReference type="Proteomes" id="UP001465976"/>
    </source>
</evidence>
<evidence type="ECO:0000256" key="15">
    <source>
        <dbReference type="ARBA" id="ARBA00023136"/>
    </source>
</evidence>
<evidence type="ECO:0000256" key="2">
    <source>
        <dbReference type="ARBA" id="ARBA00004557"/>
    </source>
</evidence>
<keyword evidence="7" id="KW-0853">WD repeat</keyword>
<evidence type="ECO:0000256" key="17">
    <source>
        <dbReference type="ARBA" id="ARBA00023180"/>
    </source>
</evidence>
<organism evidence="23 24">
    <name type="scientific">Marasmius crinis-equi</name>
    <dbReference type="NCBI Taxonomy" id="585013"/>
    <lineage>
        <taxon>Eukaryota</taxon>
        <taxon>Fungi</taxon>
        <taxon>Dikarya</taxon>
        <taxon>Basidiomycota</taxon>
        <taxon>Agaricomycotina</taxon>
        <taxon>Agaricomycetes</taxon>
        <taxon>Agaricomycetidae</taxon>
        <taxon>Agaricales</taxon>
        <taxon>Marasmiineae</taxon>
        <taxon>Marasmiaceae</taxon>
        <taxon>Marasmius</taxon>
    </lineage>
</organism>
<dbReference type="Proteomes" id="UP001465976">
    <property type="component" value="Unassembled WGS sequence"/>
</dbReference>
<evidence type="ECO:0000256" key="4">
    <source>
        <dbReference type="ARBA" id="ARBA00007410"/>
    </source>
</evidence>
<proteinExistence type="inferred from homology"/>
<keyword evidence="6" id="KW-0153">Cholesterol metabolism</keyword>
<evidence type="ECO:0000259" key="22">
    <source>
        <dbReference type="PROSITE" id="PS50156"/>
    </source>
</evidence>
<feature type="compositionally biased region" description="Basic and acidic residues" evidence="20">
    <location>
        <begin position="1015"/>
        <end position="1027"/>
    </location>
</feature>
<evidence type="ECO:0000256" key="13">
    <source>
        <dbReference type="ARBA" id="ARBA00023098"/>
    </source>
</evidence>
<evidence type="ECO:0000313" key="23">
    <source>
        <dbReference type="EMBL" id="KAL0577358.1"/>
    </source>
</evidence>
<keyword evidence="14" id="KW-0446">Lipid-binding</keyword>
<feature type="transmembrane region" description="Helical" evidence="21">
    <location>
        <begin position="478"/>
        <end position="495"/>
    </location>
</feature>
<comment type="function">
    <text evidence="19">Escort protein required for cholesterol as well as lipid homeostasis. Regulates export of the SCAP-SREBP complex from the endoplasmic reticulum to the Golgi upon low cholesterol, thereby regulating the processing of sterol regulatory element-binding proteins (SREBPs) SREBF1/SREBP1 and SREBF2/SREBP2. At high sterol concentrations, formation of a ternary complex with INSIG (INSIG1 or INSIG2) leads to mask the ER export signal in SCAP, promoting retention of the complex in the endoplasmic reticulum. Low sterol concentrations trigger release of INSIG, a conformational change in the SSD domain of SCAP, unmasking of the ER export signal, promoting recruitment into COPII-coated vesicles and transport of the SCAP-SREBP to the Golgi: in the Golgi, SREBPs are then processed, releasing the transcription factor fragment of SREBPs from the membrane, its import into the nucleus and up-regulation of LDLR, INSIG1 and the mevalonate pathway. Binds cholesterol via its SSD domain.</text>
</comment>
<evidence type="ECO:0000256" key="10">
    <source>
        <dbReference type="ARBA" id="ARBA00022824"/>
    </source>
</evidence>
<evidence type="ECO:0000256" key="19">
    <source>
        <dbReference type="ARBA" id="ARBA00045958"/>
    </source>
</evidence>
<keyword evidence="24" id="KW-1185">Reference proteome</keyword>
<evidence type="ECO:0000256" key="5">
    <source>
        <dbReference type="ARBA" id="ARBA00019541"/>
    </source>
</evidence>
<dbReference type="Gene3D" id="2.130.10.10">
    <property type="entry name" value="YVTN repeat-like/Quinoprotein amine dehydrogenase"/>
    <property type="match status" value="2"/>
</dbReference>
<evidence type="ECO:0000256" key="3">
    <source>
        <dbReference type="ARBA" id="ARBA00004653"/>
    </source>
</evidence>
<keyword evidence="15 21" id="KW-0472">Membrane</keyword>
<name>A0ABR3FPH9_9AGAR</name>
<evidence type="ECO:0000256" key="14">
    <source>
        <dbReference type="ARBA" id="ARBA00023121"/>
    </source>
</evidence>
<keyword evidence="10" id="KW-0256">Endoplasmic reticulum</keyword>
<feature type="compositionally biased region" description="Low complexity" evidence="20">
    <location>
        <begin position="982"/>
        <end position="999"/>
    </location>
</feature>
<dbReference type="PANTHER" id="PTHR46378:SF1">
    <property type="entry name" value="STEROL REGULATORY ELEMENT-BINDING PROTEIN CLEAVAGE-ACTIVATING PROTEIN"/>
    <property type="match status" value="1"/>
</dbReference>
<evidence type="ECO:0000256" key="6">
    <source>
        <dbReference type="ARBA" id="ARBA00022548"/>
    </source>
</evidence>
<sequence>MSLARLLWVRALGQKFFLHFGLHCATHQIRIILISGIVITSLFYPALDLYTASNTPIINPFPSFHAHQDLVDLWSAHETLVAREDPVSRARCGTGRTVRVERVLVQSPLSDDDDGALNQRILISTLNFEQRLQKRLTTQKIPCLERTDRRCFVLSPLAFWGNDKARLLSDPNILDTLSLTRNVSVDGIPVTPQMVLAGRGSLEPHVGGNTFDFATFLALTYFLPESDCFSNSDHTAWVDAAQSVAGQDAELKTLSEEPTLIALEYDANRSGKKGWSAISALPYFAYTGFLVYVFWSMRQLTHVHSRTGLAFTALVEIIVSTITSLSVELLPIVIVFVGAENMFNLVDAVGKTPVTLSVKQRVAEGLSRAGTSNTLKVVSYNAILGVIAVFSSGAIRQFCIFAIVVLVAHWFLAHTFFMAVLSIDIQRLELDELLRQDAGLAPPLAHSTSESVPIKPRSTVWKLGVLIRKLLSGRAKKNLSLVLLLAITATLYYATMPSDTLATANPNLQPTPRVALSRNASSQTLNGANAPDQQIWKLLNPTGVPLHLRVEAPSILTFGPDPNETPHPKRKTRSCRPVMWWIKIMVLPIAATTFVLWGLLLYLLKDAELLDAQKHRAEVEPARDANDRTPSLEQTTEFATLPRAFPSDVELIATSADGRVVISIGLHNEVAIWRAGDEGKFYIDASNVLSQASTSLATSTLTAVSMDAKGEYCAVGTGSGVIAVYNIRKNAVRAYPHLTIPHSSAGVVDLRFVASSSPSSSSTTCLVAAYENNAVVKYAIGAATEPVYLCPSSAAGPVLYSKLVASPSDRRVLVAFCLENGVLELVEPHSDELPFINDNLIIQAGHHMDVVSALHLCQTVIGGETRVILATATENGFVSLWDGQTGECIRVLEESFGRVNQLRVTPLQAETCRFCGNLPPEGVCVTVSVEYTVRFYKVYRNDDSRRCSCTMTATATASSSTTTQQNGSFGRKSRSRSNSITASGSSSPLRPRSRGPSASDVSPFPVSAHGVHSRRASEKADASRRLSEGMISPIDSEEGFRRVVGLPDKPVASFWQRSYVVRAAETTCERGGWDVHEGKVVGVRRRPRLAVDANHSTMASNSNQGLSSSVLSRWELWSFDPDVCQLQSSAISVLVTGTDQEPSASNSSAPRIPRLPFTRVSPFVVSRSTCMAGFGNTLGVFKVHSHSHSR</sequence>
<evidence type="ECO:0000256" key="11">
    <source>
        <dbReference type="ARBA" id="ARBA00022989"/>
    </source>
</evidence>
<feature type="domain" description="SSD" evidence="22">
    <location>
        <begin position="308"/>
        <end position="423"/>
    </location>
</feature>
<evidence type="ECO:0000256" key="20">
    <source>
        <dbReference type="SAM" id="MobiDB-lite"/>
    </source>
</evidence>
<keyword evidence="11 21" id="KW-1133">Transmembrane helix</keyword>
<reference evidence="23 24" key="1">
    <citation type="submission" date="2024-02" db="EMBL/GenBank/DDBJ databases">
        <title>A draft genome for the cacao thread blight pathogen Marasmius crinis-equi.</title>
        <authorList>
            <person name="Cohen S.P."/>
            <person name="Baruah I.K."/>
            <person name="Amoako-Attah I."/>
            <person name="Bukari Y."/>
            <person name="Meinhardt L.W."/>
            <person name="Bailey B.A."/>
        </authorList>
    </citation>
    <scope>NUCLEOTIDE SEQUENCE [LARGE SCALE GENOMIC DNA]</scope>
    <source>
        <strain evidence="23 24">GH-76</strain>
    </source>
</reference>
<feature type="transmembrane region" description="Helical" evidence="21">
    <location>
        <begin position="580"/>
        <end position="604"/>
    </location>
</feature>
<keyword evidence="13" id="KW-0443">Lipid metabolism</keyword>
<keyword evidence="17" id="KW-0325">Glycoprotein</keyword>
<feature type="transmembrane region" description="Helical" evidence="21">
    <location>
        <begin position="377"/>
        <end position="395"/>
    </location>
</feature>
<evidence type="ECO:0000256" key="8">
    <source>
        <dbReference type="ARBA" id="ARBA00022692"/>
    </source>
</evidence>
<comment type="subcellular location">
    <subcellularLocation>
        <location evidence="2">Cytoplasmic vesicle</location>
        <location evidence="2">COPII-coated vesicle membrane</location>
        <topology evidence="2">Multi-pass membrane protein</topology>
    </subcellularLocation>
    <subcellularLocation>
        <location evidence="1">Endoplasmic reticulum membrane</location>
        <topology evidence="1">Multi-pass membrane protein</topology>
    </subcellularLocation>
    <subcellularLocation>
        <location evidence="3">Golgi apparatus membrane</location>
        <topology evidence="3">Multi-pass membrane protein</topology>
    </subcellularLocation>
</comment>
<comment type="caution">
    <text evidence="23">The sequence shown here is derived from an EMBL/GenBank/DDBJ whole genome shotgun (WGS) entry which is preliminary data.</text>
</comment>
<feature type="region of interest" description="Disordered" evidence="20">
    <location>
        <begin position="952"/>
        <end position="1030"/>
    </location>
</feature>
<dbReference type="SUPFAM" id="SSF50978">
    <property type="entry name" value="WD40 repeat-like"/>
    <property type="match status" value="1"/>
</dbReference>
<evidence type="ECO:0000256" key="7">
    <source>
        <dbReference type="ARBA" id="ARBA00022574"/>
    </source>
</evidence>
<dbReference type="EMBL" id="JBAHYK010000161">
    <property type="protein sequence ID" value="KAL0577358.1"/>
    <property type="molecule type" value="Genomic_DNA"/>
</dbReference>
<dbReference type="SMART" id="SM00320">
    <property type="entry name" value="WD40"/>
    <property type="match status" value="4"/>
</dbReference>
<comment type="similarity">
    <text evidence="4">Belongs to the WD repeat SCAP family.</text>
</comment>
<feature type="transmembrane region" description="Helical" evidence="21">
    <location>
        <begin position="309"/>
        <end position="337"/>
    </location>
</feature>
<dbReference type="InterPro" id="IPR053958">
    <property type="entry name" value="HMGCR/SNAP/NPC1-like_SSD"/>
</dbReference>
<feature type="transmembrane region" description="Helical" evidence="21">
    <location>
        <begin position="401"/>
        <end position="423"/>
    </location>
</feature>
<protein>
    <recommendedName>
        <fullName evidence="5">Sterol regulatory element-binding protein cleavage-activating protein</fullName>
    </recommendedName>
</protein>